<name>A0A2H4VN43_9EURY</name>
<evidence type="ECO:0000313" key="3">
    <source>
        <dbReference type="Proteomes" id="UP000232631"/>
    </source>
</evidence>
<keyword evidence="3" id="KW-1185">Reference proteome</keyword>
<dbReference type="EMBL" id="CP017768">
    <property type="protein sequence ID" value="AUB59515.1"/>
    <property type="molecule type" value="Genomic_DNA"/>
</dbReference>
<evidence type="ECO:0000313" key="2">
    <source>
        <dbReference type="EMBL" id="AUB59515.1"/>
    </source>
</evidence>
<dbReference type="Proteomes" id="UP000232631">
    <property type="component" value="Chromosome"/>
</dbReference>
<sequence>MIYTIIGIIIIILVLILLSFLLIPLKFSLDLKKNGSEIKGHFILKFLGIRIFSKEIPGDEKGQDDKEEDKKEGKKDEFDLKRILKILKLVKNSWPHLYRLIIVFYHSVNLEKFSLNMTLGMESPADTALFTGYIWSFTYPLNAITRIHAVITPDFQRRVLDGDLQVDVSLKLFWIVAEAIRAYTKKPVRELIQEARS</sequence>
<keyword evidence="1" id="KW-1133">Transmembrane helix</keyword>
<keyword evidence="1" id="KW-0812">Transmembrane</keyword>
<reference evidence="2 3" key="1">
    <citation type="submission" date="2016-10" db="EMBL/GenBank/DDBJ databases">
        <title>Comparative genomics between deep and shallow subseafloor isolates.</title>
        <authorList>
            <person name="Ishii S."/>
            <person name="Miller J.R."/>
            <person name="Sutton G."/>
            <person name="Suzuki S."/>
            <person name="Methe B."/>
            <person name="Inagaki F."/>
            <person name="Imachi H."/>
        </authorList>
    </citation>
    <scope>NUCLEOTIDE SEQUENCE [LARGE SCALE GENOMIC DNA]</scope>
    <source>
        <strain evidence="2 3">A8p</strain>
    </source>
</reference>
<protein>
    <recommendedName>
        <fullName evidence="4">DUF2953 domain-containing protein</fullName>
    </recommendedName>
</protein>
<accession>A0A2H4VN43</accession>
<gene>
    <name evidence="2" type="ORF">BK009_01750</name>
</gene>
<organism evidence="2 3">
    <name type="scientific">Methanobacterium subterraneum</name>
    <dbReference type="NCBI Taxonomy" id="59277"/>
    <lineage>
        <taxon>Archaea</taxon>
        <taxon>Methanobacteriati</taxon>
        <taxon>Methanobacteriota</taxon>
        <taxon>Methanomada group</taxon>
        <taxon>Methanobacteria</taxon>
        <taxon>Methanobacteriales</taxon>
        <taxon>Methanobacteriaceae</taxon>
        <taxon>Methanobacterium</taxon>
    </lineage>
</organism>
<evidence type="ECO:0008006" key="4">
    <source>
        <dbReference type="Google" id="ProtNLM"/>
    </source>
</evidence>
<proteinExistence type="predicted"/>
<dbReference type="Pfam" id="PF11167">
    <property type="entry name" value="DUF2953"/>
    <property type="match status" value="1"/>
</dbReference>
<evidence type="ECO:0000256" key="1">
    <source>
        <dbReference type="SAM" id="Phobius"/>
    </source>
</evidence>
<dbReference type="AlphaFoldDB" id="A0A2H4VN43"/>
<keyword evidence="1" id="KW-0472">Membrane</keyword>
<dbReference type="KEGG" id="msub:BK009_01750"/>
<dbReference type="InterPro" id="IPR021338">
    <property type="entry name" value="DUF2953"/>
</dbReference>
<feature type="transmembrane region" description="Helical" evidence="1">
    <location>
        <begin position="6"/>
        <end position="25"/>
    </location>
</feature>